<protein>
    <recommendedName>
        <fullName evidence="2">Transglycosylase SLT domain-containing protein</fullName>
    </recommendedName>
</protein>
<evidence type="ECO:0000313" key="3">
    <source>
        <dbReference type="EMBL" id="OUS33642.1"/>
    </source>
</evidence>
<dbReference type="AlphaFoldDB" id="A0A1Y5HEU5"/>
<organism evidence="3 4">
    <name type="scientific">Oleispira antarctica</name>
    <dbReference type="NCBI Taxonomy" id="188908"/>
    <lineage>
        <taxon>Bacteria</taxon>
        <taxon>Pseudomonadati</taxon>
        <taxon>Pseudomonadota</taxon>
        <taxon>Gammaproteobacteria</taxon>
        <taxon>Oceanospirillales</taxon>
        <taxon>Oceanospirillaceae</taxon>
        <taxon>Oleispira</taxon>
    </lineage>
</organism>
<gene>
    <name evidence="3" type="ORF">A9R00_12980</name>
</gene>
<sequence length="344" mass="38236">MDNSKPEGLLSAYAKRLIIVSAVLLSSFANSDSKNPLAGQSHDQLVQRYQVQSSVLDQSRAKFWQPVESSQAKMWVIYTEDLLIKRVIDFQREQIRISYQGTALEKSTPASIQSDTEKFLLVGFEKAYRADDLLPVILDGNPMLRQPLLNLTKSQLHRLYSTASFKREKGLQGDILTVVINLPKGNLKRRAASLQPVVEGLAEEFDVSPALAMAIIHQESAFNLLASTQEARLGLMLISPQQVDEIDAKVFYQPELNIESGIRYLAKLEDQLSGIEDPQARQLCVIAAYRVGINEVAKVFTGRSSLSQALPLINQLSARQVQGQLRSQLGVNDSGQYVHQVSSL</sequence>
<dbReference type="InterPro" id="IPR023346">
    <property type="entry name" value="Lysozyme-like_dom_sf"/>
</dbReference>
<comment type="similarity">
    <text evidence="1">Belongs to the transglycosylase Slt family.</text>
</comment>
<comment type="caution">
    <text evidence="3">The sequence shown here is derived from an EMBL/GenBank/DDBJ whole genome shotgun (WGS) entry which is preliminary data.</text>
</comment>
<evidence type="ECO:0000313" key="4">
    <source>
        <dbReference type="Proteomes" id="UP000227088"/>
    </source>
</evidence>
<dbReference type="Proteomes" id="UP000227088">
    <property type="component" value="Unassembled WGS sequence"/>
</dbReference>
<dbReference type="PANTHER" id="PTHR37423">
    <property type="entry name" value="SOLUBLE LYTIC MUREIN TRANSGLYCOSYLASE-RELATED"/>
    <property type="match status" value="1"/>
</dbReference>
<dbReference type="InterPro" id="IPR008258">
    <property type="entry name" value="Transglycosylase_SLT_dom_1"/>
</dbReference>
<dbReference type="Gene3D" id="1.10.530.10">
    <property type="match status" value="1"/>
</dbReference>
<proteinExistence type="inferred from homology"/>
<evidence type="ECO:0000256" key="1">
    <source>
        <dbReference type="ARBA" id="ARBA00007734"/>
    </source>
</evidence>
<dbReference type="EMBL" id="MABE01000743">
    <property type="protein sequence ID" value="OUS33642.1"/>
    <property type="molecule type" value="Genomic_DNA"/>
</dbReference>
<dbReference type="PANTHER" id="PTHR37423:SF2">
    <property type="entry name" value="MEMBRANE-BOUND LYTIC MUREIN TRANSGLYCOSYLASE C"/>
    <property type="match status" value="1"/>
</dbReference>
<evidence type="ECO:0000259" key="2">
    <source>
        <dbReference type="Pfam" id="PF01464"/>
    </source>
</evidence>
<accession>A0A1Y5HEU5</accession>
<dbReference type="SUPFAM" id="SSF53955">
    <property type="entry name" value="Lysozyme-like"/>
    <property type="match status" value="1"/>
</dbReference>
<feature type="non-terminal residue" evidence="3">
    <location>
        <position position="344"/>
    </location>
</feature>
<reference evidence="4" key="1">
    <citation type="journal article" date="2017" name="Proc. Natl. Acad. Sci. U.S.A.">
        <title>Simulation of Deepwater Horizon oil plume reveals substrate specialization within a complex community of hydrocarbon degraders.</title>
        <authorList>
            <person name="Hu P."/>
            <person name="Dubinsky E.A."/>
            <person name="Probst A.J."/>
            <person name="Wang J."/>
            <person name="Sieber C.M.K."/>
            <person name="Tom L.M."/>
            <person name="Gardinali P."/>
            <person name="Banfield J.F."/>
            <person name="Atlas R.M."/>
            <person name="Andersen G.L."/>
        </authorList>
    </citation>
    <scope>NUCLEOTIDE SEQUENCE [LARGE SCALE GENOMIC DNA]</scope>
</reference>
<dbReference type="Pfam" id="PF01464">
    <property type="entry name" value="SLT"/>
    <property type="match status" value="1"/>
</dbReference>
<feature type="domain" description="Transglycosylase SLT" evidence="2">
    <location>
        <begin position="202"/>
        <end position="304"/>
    </location>
</feature>
<name>A0A1Y5HEU5_OLEAN</name>